<dbReference type="OrthoDB" id="1740195at2759"/>
<sequence length="105" mass="12020">MGNGIIYTRTKPDDFTVPPTWIPFPNNLVFRLYEIMKLWASSNEVEANISDVSDQVRFESTLKGYDIAAVRSCNEFESEWLELLEEKIMLKPVFPVGILPPVITP</sequence>
<evidence type="ECO:0000313" key="1">
    <source>
        <dbReference type="EMBL" id="KAF9610461.1"/>
    </source>
</evidence>
<dbReference type="AlphaFoldDB" id="A0A835I4H1"/>
<accession>A0A835I4H1</accession>
<organism evidence="1 2">
    <name type="scientific">Coptis chinensis</name>
    <dbReference type="NCBI Taxonomy" id="261450"/>
    <lineage>
        <taxon>Eukaryota</taxon>
        <taxon>Viridiplantae</taxon>
        <taxon>Streptophyta</taxon>
        <taxon>Embryophyta</taxon>
        <taxon>Tracheophyta</taxon>
        <taxon>Spermatophyta</taxon>
        <taxon>Magnoliopsida</taxon>
        <taxon>Ranunculales</taxon>
        <taxon>Ranunculaceae</taxon>
        <taxon>Coptidoideae</taxon>
        <taxon>Coptis</taxon>
    </lineage>
</organism>
<comment type="caution">
    <text evidence="1">The sequence shown here is derived from an EMBL/GenBank/DDBJ whole genome shotgun (WGS) entry which is preliminary data.</text>
</comment>
<gene>
    <name evidence="1" type="ORF">IFM89_022425</name>
</gene>
<dbReference type="Proteomes" id="UP000631114">
    <property type="component" value="Unassembled WGS sequence"/>
</dbReference>
<keyword evidence="2" id="KW-1185">Reference proteome</keyword>
<name>A0A835I4H1_9MAGN</name>
<proteinExistence type="predicted"/>
<protein>
    <submittedName>
        <fullName evidence="1">Uncharacterized protein</fullName>
    </submittedName>
</protein>
<dbReference type="EMBL" id="JADFTS010000004">
    <property type="protein sequence ID" value="KAF9610461.1"/>
    <property type="molecule type" value="Genomic_DNA"/>
</dbReference>
<evidence type="ECO:0000313" key="2">
    <source>
        <dbReference type="Proteomes" id="UP000631114"/>
    </source>
</evidence>
<reference evidence="1 2" key="1">
    <citation type="submission" date="2020-10" db="EMBL/GenBank/DDBJ databases">
        <title>The Coptis chinensis genome and diversification of protoberbering-type alkaloids.</title>
        <authorList>
            <person name="Wang B."/>
            <person name="Shu S."/>
            <person name="Song C."/>
            <person name="Liu Y."/>
        </authorList>
    </citation>
    <scope>NUCLEOTIDE SEQUENCE [LARGE SCALE GENOMIC DNA]</scope>
    <source>
        <strain evidence="1">HL-2020</strain>
        <tissue evidence="1">Leaf</tissue>
    </source>
</reference>